<protein>
    <submittedName>
        <fullName evidence="1">Uncharacterized protein</fullName>
    </submittedName>
</protein>
<accession>A0A8A3NUZ3</accession>
<evidence type="ECO:0000313" key="1">
    <source>
        <dbReference type="EMBL" id="QSZ29525.1"/>
    </source>
</evidence>
<dbReference type="Proteomes" id="UP000672032">
    <property type="component" value="Chromosome 1"/>
</dbReference>
<proteinExistence type="predicted"/>
<dbReference type="EMBL" id="CP063405">
    <property type="protein sequence ID" value="QSZ29525.1"/>
    <property type="molecule type" value="Genomic_DNA"/>
</dbReference>
<dbReference type="OrthoDB" id="3766406at2759"/>
<reference evidence="1" key="1">
    <citation type="submission" date="2020-10" db="EMBL/GenBank/DDBJ databases">
        <title>Genome Sequence of Monilinia vaccinii-corymbosi Sheds Light on Mummy Berry Disease Infection of Blueberry and Mating Type.</title>
        <authorList>
            <person name="Yow A.G."/>
            <person name="Zhang Y."/>
            <person name="Bansal K."/>
            <person name="Eacker S.M."/>
            <person name="Sullivan S."/>
            <person name="Liachko I."/>
            <person name="Cubeta M.A."/>
            <person name="Rollins J.A."/>
            <person name="Ashrafi H."/>
        </authorList>
    </citation>
    <scope>NUCLEOTIDE SEQUENCE</scope>
    <source>
        <strain evidence="1">RL-1</strain>
    </source>
</reference>
<gene>
    <name evidence="1" type="ORF">DSL72_004039</name>
</gene>
<organism evidence="1 2">
    <name type="scientific">Monilinia vaccinii-corymbosi</name>
    <dbReference type="NCBI Taxonomy" id="61207"/>
    <lineage>
        <taxon>Eukaryota</taxon>
        <taxon>Fungi</taxon>
        <taxon>Dikarya</taxon>
        <taxon>Ascomycota</taxon>
        <taxon>Pezizomycotina</taxon>
        <taxon>Leotiomycetes</taxon>
        <taxon>Helotiales</taxon>
        <taxon>Sclerotiniaceae</taxon>
        <taxon>Monilinia</taxon>
    </lineage>
</organism>
<dbReference type="AlphaFoldDB" id="A0A8A3NUZ3"/>
<name>A0A8A3NUZ3_9HELO</name>
<sequence>MDHLPQSSAAAFTLTCKGFESLFGDRYIGCRKFFSSMKEFDAFLELIASDLRRTVACSSCHKLHSMKFLCQDKDGYRGFSEVKWVCSRIPCISDLGGLSWEDEILSFGPTHAKLAIKRYHEDPKCTKVTDFMSMPKPIIREIYGKLIQMAHEKFRVVKGSLMYRSQRVWMSLKDLSDSIFRELQPNASKIGPSNLKICSHIKLSEKIAAGDPIKKERCGKCHTEFCIGFKEFDGRGSVLFLTIWKDFGSNFVGRVRKPHQSLSPITRSSPGTATAFDHRAVISASSDTRHHLSQTQAQLFEISSAFEDGKYYHYDSAFTPKYQYKMFMCQSELWYNIAKITREGKPPERPWISIVSFSRPEKPKPPVSPIVGLLKKSLKWNKSRPPEQN</sequence>
<keyword evidence="2" id="KW-1185">Reference proteome</keyword>
<evidence type="ECO:0000313" key="2">
    <source>
        <dbReference type="Proteomes" id="UP000672032"/>
    </source>
</evidence>